<keyword evidence="5" id="KW-1185">Reference proteome</keyword>
<dbReference type="Pfam" id="PF03473">
    <property type="entry name" value="MOSC"/>
    <property type="match status" value="1"/>
</dbReference>
<evidence type="ECO:0000313" key="4">
    <source>
        <dbReference type="EMBL" id="CAD6446338.1"/>
    </source>
</evidence>
<dbReference type="PANTHER" id="PTHR14237">
    <property type="entry name" value="MOLYBDOPTERIN COFACTOR SULFURASE MOSC"/>
    <property type="match status" value="1"/>
</dbReference>
<name>A0A8H2VX14_9HELO</name>
<keyword evidence="2" id="KW-1133">Transmembrane helix</keyword>
<dbReference type="InterPro" id="IPR005302">
    <property type="entry name" value="MoCF_Sase_C"/>
</dbReference>
<dbReference type="Pfam" id="PF03476">
    <property type="entry name" value="MOSC_N"/>
    <property type="match status" value="1"/>
</dbReference>
<dbReference type="PROSITE" id="PS51340">
    <property type="entry name" value="MOSC"/>
    <property type="match status" value="1"/>
</dbReference>
<evidence type="ECO:0000313" key="5">
    <source>
        <dbReference type="Proteomes" id="UP000624404"/>
    </source>
</evidence>
<dbReference type="AlphaFoldDB" id="A0A8H2VX14"/>
<sequence>MEATNTSSSGGMATSESIMDYLGDSLDKLGCRRIYVPFVGEVYFVSLYRIGLYLCLLIMLSMKNSELRAAKQQLRKTEEALEVMSGIVECFNSRPKMTISQLYIYPIKSLRGCSLPSATLTKEGFSYDRKFMLLKIHDKGSKSGHYQNMHVPHHPEMVLFHTSIKDSTLYVTYHSPDAPNSPNEERPTLGIELSPSTFSNLQQVKVEMHGSAITAYDMGAKYNEWFTKYFGYEVILAYAGNNRRLVLGNLPGKPATEGPTNLTPTMKLLQHIPLINSLISSQVDETIAFNDCAPYLVITETSCDDVSSRLPGDTKMDITKFRANIIVSGSCSAYDEDYWGGLTFGSDKDKEIILTANCGRCVSLNVDHEKGTGAPKGEGVLKLLMKDRRVDEGVKYSPIFGRYGFLGGGSEGKILRVGDEVKVSKRNKERTRFHWPGIST</sequence>
<evidence type="ECO:0000259" key="3">
    <source>
        <dbReference type="PROSITE" id="PS51340"/>
    </source>
</evidence>
<dbReference type="GO" id="GO:0030151">
    <property type="term" value="F:molybdenum ion binding"/>
    <property type="evidence" value="ECO:0007669"/>
    <property type="project" value="InterPro"/>
</dbReference>
<feature type="coiled-coil region" evidence="1">
    <location>
        <begin position="60"/>
        <end position="87"/>
    </location>
</feature>
<evidence type="ECO:0000256" key="1">
    <source>
        <dbReference type="SAM" id="Coils"/>
    </source>
</evidence>
<dbReference type="SUPFAM" id="SSF50800">
    <property type="entry name" value="PK beta-barrel domain-like"/>
    <property type="match status" value="1"/>
</dbReference>
<reference evidence="4" key="1">
    <citation type="submission" date="2020-10" db="EMBL/GenBank/DDBJ databases">
        <authorList>
            <person name="Kusch S."/>
        </authorList>
    </citation>
    <scope>NUCLEOTIDE SEQUENCE</scope>
    <source>
        <strain evidence="4">SwB9</strain>
    </source>
</reference>
<dbReference type="OrthoDB" id="17255at2759"/>
<dbReference type="GO" id="GO:0030170">
    <property type="term" value="F:pyridoxal phosphate binding"/>
    <property type="evidence" value="ECO:0007669"/>
    <property type="project" value="InterPro"/>
</dbReference>
<accession>A0A8H2VX14</accession>
<keyword evidence="2" id="KW-0472">Membrane</keyword>
<dbReference type="GO" id="GO:0003824">
    <property type="term" value="F:catalytic activity"/>
    <property type="evidence" value="ECO:0007669"/>
    <property type="project" value="InterPro"/>
</dbReference>
<gene>
    <name evidence="4" type="ORF">SCLTRI_LOCUS6127</name>
</gene>
<dbReference type="InterPro" id="IPR011037">
    <property type="entry name" value="Pyrv_Knase-like_insert_dom_sf"/>
</dbReference>
<dbReference type="SUPFAM" id="SSF141673">
    <property type="entry name" value="MOSC N-terminal domain-like"/>
    <property type="match status" value="1"/>
</dbReference>
<dbReference type="EMBL" id="CAJHIA010000019">
    <property type="protein sequence ID" value="CAD6446338.1"/>
    <property type="molecule type" value="Genomic_DNA"/>
</dbReference>
<feature type="transmembrane region" description="Helical" evidence="2">
    <location>
        <begin position="42"/>
        <end position="62"/>
    </location>
</feature>
<organism evidence="4 5">
    <name type="scientific">Sclerotinia trifoliorum</name>
    <dbReference type="NCBI Taxonomy" id="28548"/>
    <lineage>
        <taxon>Eukaryota</taxon>
        <taxon>Fungi</taxon>
        <taxon>Dikarya</taxon>
        <taxon>Ascomycota</taxon>
        <taxon>Pezizomycotina</taxon>
        <taxon>Leotiomycetes</taxon>
        <taxon>Helotiales</taxon>
        <taxon>Sclerotiniaceae</taxon>
        <taxon>Sclerotinia</taxon>
    </lineage>
</organism>
<keyword evidence="2" id="KW-0812">Transmembrane</keyword>
<dbReference type="InterPro" id="IPR005303">
    <property type="entry name" value="MOCOS_middle"/>
</dbReference>
<proteinExistence type="predicted"/>
<evidence type="ECO:0000256" key="2">
    <source>
        <dbReference type="SAM" id="Phobius"/>
    </source>
</evidence>
<keyword evidence="1" id="KW-0175">Coiled coil</keyword>
<dbReference type="Proteomes" id="UP000624404">
    <property type="component" value="Unassembled WGS sequence"/>
</dbReference>
<feature type="domain" description="MOSC" evidence="3">
    <location>
        <begin position="266"/>
        <end position="424"/>
    </location>
</feature>
<comment type="caution">
    <text evidence="4">The sequence shown here is derived from an EMBL/GenBank/DDBJ whole genome shotgun (WGS) entry which is preliminary data.</text>
</comment>
<dbReference type="PANTHER" id="PTHR14237:SF34">
    <property type="entry name" value="MOSC DOMAIN PROTEIN (AFU_ORTHOLOGUE AFUA_2G07820)"/>
    <property type="match status" value="1"/>
</dbReference>
<protein>
    <submittedName>
        <fullName evidence="4">D101e1b4-c531-4bb9-a673-65e241975134</fullName>
    </submittedName>
</protein>